<dbReference type="Proteomes" id="UP000199339">
    <property type="component" value="Unassembled WGS sequence"/>
</dbReference>
<evidence type="ECO:0000313" key="1">
    <source>
        <dbReference type="EMBL" id="SFN24432.1"/>
    </source>
</evidence>
<dbReference type="AlphaFoldDB" id="A0A1I4XFJ6"/>
<proteinExistence type="predicted"/>
<organism evidence="1 2">
    <name type="scientific">Marinobacter pelagius</name>
    <dbReference type="NCBI Taxonomy" id="379482"/>
    <lineage>
        <taxon>Bacteria</taxon>
        <taxon>Pseudomonadati</taxon>
        <taxon>Pseudomonadota</taxon>
        <taxon>Gammaproteobacteria</taxon>
        <taxon>Pseudomonadales</taxon>
        <taxon>Marinobacteraceae</taxon>
        <taxon>Marinobacter</taxon>
    </lineage>
</organism>
<reference evidence="2" key="1">
    <citation type="submission" date="2016-10" db="EMBL/GenBank/DDBJ databases">
        <authorList>
            <person name="Varghese N."/>
            <person name="Submissions S."/>
        </authorList>
    </citation>
    <scope>NUCLEOTIDE SEQUENCE [LARGE SCALE GENOMIC DNA]</scope>
    <source>
        <strain evidence="2">CGMCC 1.6775</strain>
    </source>
</reference>
<protein>
    <submittedName>
        <fullName evidence="1">Uncharacterized protein</fullName>
    </submittedName>
</protein>
<evidence type="ECO:0000313" key="2">
    <source>
        <dbReference type="Proteomes" id="UP000199339"/>
    </source>
</evidence>
<accession>A0A1I4XFJ6</accession>
<dbReference type="EMBL" id="FOUR01000006">
    <property type="protein sequence ID" value="SFN24432.1"/>
    <property type="molecule type" value="Genomic_DNA"/>
</dbReference>
<name>A0A1I4XFJ6_9GAMM</name>
<gene>
    <name evidence="1" type="ORF">SAMN04487961_2554</name>
</gene>
<keyword evidence="2" id="KW-1185">Reference proteome</keyword>
<sequence length="288" mass="32035">MKAGVNNVGLSWLSRTYLLVDAKIRIAVGALLTTLTELKSDVTESLYFREWDANEHDQHKFKRFEDQATFATAYSGAAARGDTQTDLSCCHFSSTRERVCRLSDIRSGREGAGFSWGTDASFSDQRQPLVSCVGAGLFRCARRYVQVNQISDTGERSHYSPISGWREFLSWPLFLDGTELAKCRGWEHFSWSPSSGNVQGQSQTPGDSVGQCICRERNKSKFGGKYCLFSLLLVSWFGCSTTLARRSTPRKTTSGVLGKATPKRTRAESVTFQSWGVPRTRGAHITPL</sequence>